<feature type="region of interest" description="Disordered" evidence="1">
    <location>
        <begin position="150"/>
        <end position="234"/>
    </location>
</feature>
<protein>
    <submittedName>
        <fullName evidence="3">Uncharacterized protein</fullName>
    </submittedName>
</protein>
<evidence type="ECO:0000313" key="2">
    <source>
        <dbReference type="Proteomes" id="UP000813463"/>
    </source>
</evidence>
<keyword evidence="2" id="KW-1185">Reference proteome</keyword>
<gene>
    <name evidence="3" type="primary">LOC130463523</name>
</gene>
<accession>A0ABM3QZ38</accession>
<feature type="compositionally biased region" description="Basic and acidic residues" evidence="1">
    <location>
        <begin position="221"/>
        <end position="233"/>
    </location>
</feature>
<feature type="compositionally biased region" description="Basic and acidic residues" evidence="1">
    <location>
        <begin position="150"/>
        <end position="165"/>
    </location>
</feature>
<dbReference type="RefSeq" id="XP_056688652.1">
    <property type="nucleotide sequence ID" value="XM_056832674.1"/>
</dbReference>
<feature type="compositionally biased region" description="Polar residues" evidence="1">
    <location>
        <begin position="188"/>
        <end position="209"/>
    </location>
</feature>
<dbReference type="Proteomes" id="UP000813463">
    <property type="component" value="Chromosome 6"/>
</dbReference>
<name>A0ABM3QZ38_SPIOL</name>
<evidence type="ECO:0000256" key="1">
    <source>
        <dbReference type="SAM" id="MobiDB-lite"/>
    </source>
</evidence>
<evidence type="ECO:0000313" key="3">
    <source>
        <dbReference type="RefSeq" id="XP_056688652.1"/>
    </source>
</evidence>
<proteinExistence type="predicted"/>
<reference evidence="2" key="1">
    <citation type="journal article" date="2021" name="Nat. Commun.">
        <title>Genomic analyses provide insights into spinach domestication and the genetic basis of agronomic traits.</title>
        <authorList>
            <person name="Cai X."/>
            <person name="Sun X."/>
            <person name="Xu C."/>
            <person name="Sun H."/>
            <person name="Wang X."/>
            <person name="Ge C."/>
            <person name="Zhang Z."/>
            <person name="Wang Q."/>
            <person name="Fei Z."/>
            <person name="Jiao C."/>
            <person name="Wang Q."/>
        </authorList>
    </citation>
    <scope>NUCLEOTIDE SEQUENCE [LARGE SCALE GENOMIC DNA]</scope>
    <source>
        <strain evidence="2">cv. Varoflay</strain>
    </source>
</reference>
<organism evidence="2 3">
    <name type="scientific">Spinacia oleracea</name>
    <name type="common">Spinach</name>
    <dbReference type="NCBI Taxonomy" id="3562"/>
    <lineage>
        <taxon>Eukaryota</taxon>
        <taxon>Viridiplantae</taxon>
        <taxon>Streptophyta</taxon>
        <taxon>Embryophyta</taxon>
        <taxon>Tracheophyta</taxon>
        <taxon>Spermatophyta</taxon>
        <taxon>Magnoliopsida</taxon>
        <taxon>eudicotyledons</taxon>
        <taxon>Gunneridae</taxon>
        <taxon>Pentapetalae</taxon>
        <taxon>Caryophyllales</taxon>
        <taxon>Chenopodiaceae</taxon>
        <taxon>Chenopodioideae</taxon>
        <taxon>Anserineae</taxon>
        <taxon>Spinacia</taxon>
    </lineage>
</organism>
<sequence>MAYADLNLRLLYQYGNWGKSRGQDHERYGDARKNNSEQEEALNDPYEWNWCGFLYEWIGGHGRERGKASAFILLIAYLDRLKYKKTAKGWRTDVPRLGCWQTKDVYDLINQDSGPDGTFGHAEVVQDVLYGKPCPINVQTEIPPWLKDRLDTTAEKPDPPPKEALKTALRRRFKQPSSSQRKSVRSSNEPSTIPCQTSPKATEKNTSPVEHTVPQENPVVENRDESNDNDRESVNSLERIGRYIPKPMVEPTQRKISEKVLDQNKFEDQVLVQDQNHLVTRGMLYRSFKKIEKLTWRLCVLGVPI</sequence>
<feature type="compositionally biased region" description="Low complexity" evidence="1">
    <location>
        <begin position="175"/>
        <end position="187"/>
    </location>
</feature>
<reference evidence="3" key="2">
    <citation type="submission" date="2025-08" db="UniProtKB">
        <authorList>
            <consortium name="RefSeq"/>
        </authorList>
    </citation>
    <scope>IDENTIFICATION</scope>
    <source>
        <tissue evidence="3">Leaf</tissue>
    </source>
</reference>
<dbReference type="GeneID" id="130463523"/>